<protein>
    <recommendedName>
        <fullName evidence="3">Retrotransposon gag domain-containing protein</fullName>
    </recommendedName>
</protein>
<keyword evidence="2" id="KW-1185">Reference proteome</keyword>
<sequence length="119" mass="13827">MPLRRRSSRGEGRLCDREAVFLNLLDRMVDIIENLGQRSLAPVFILASAQASVNPRPTAYDRFVQERVPGFMGEIDQIEADTWIQRLKEVFAVIHCPKEDRVLFSTYCLEGEAHYWWDV</sequence>
<evidence type="ECO:0000313" key="1">
    <source>
        <dbReference type="EMBL" id="GMH07355.1"/>
    </source>
</evidence>
<gene>
    <name evidence="1" type="ORF">Nepgr_009195</name>
</gene>
<evidence type="ECO:0008006" key="3">
    <source>
        <dbReference type="Google" id="ProtNLM"/>
    </source>
</evidence>
<dbReference type="Proteomes" id="UP001279734">
    <property type="component" value="Unassembled WGS sequence"/>
</dbReference>
<dbReference type="AlphaFoldDB" id="A0AAD3S9Z8"/>
<reference evidence="1" key="1">
    <citation type="submission" date="2023-05" db="EMBL/GenBank/DDBJ databases">
        <title>Nepenthes gracilis genome sequencing.</title>
        <authorList>
            <person name="Fukushima K."/>
        </authorList>
    </citation>
    <scope>NUCLEOTIDE SEQUENCE</scope>
    <source>
        <strain evidence="1">SING2019-196</strain>
    </source>
</reference>
<organism evidence="1 2">
    <name type="scientific">Nepenthes gracilis</name>
    <name type="common">Slender pitcher plant</name>
    <dbReference type="NCBI Taxonomy" id="150966"/>
    <lineage>
        <taxon>Eukaryota</taxon>
        <taxon>Viridiplantae</taxon>
        <taxon>Streptophyta</taxon>
        <taxon>Embryophyta</taxon>
        <taxon>Tracheophyta</taxon>
        <taxon>Spermatophyta</taxon>
        <taxon>Magnoliopsida</taxon>
        <taxon>eudicotyledons</taxon>
        <taxon>Gunneridae</taxon>
        <taxon>Pentapetalae</taxon>
        <taxon>Caryophyllales</taxon>
        <taxon>Nepenthaceae</taxon>
        <taxon>Nepenthes</taxon>
    </lineage>
</organism>
<proteinExistence type="predicted"/>
<evidence type="ECO:0000313" key="2">
    <source>
        <dbReference type="Proteomes" id="UP001279734"/>
    </source>
</evidence>
<accession>A0AAD3S9Z8</accession>
<dbReference type="EMBL" id="BSYO01000007">
    <property type="protein sequence ID" value="GMH07355.1"/>
    <property type="molecule type" value="Genomic_DNA"/>
</dbReference>
<name>A0AAD3S9Z8_NEPGR</name>
<comment type="caution">
    <text evidence="1">The sequence shown here is derived from an EMBL/GenBank/DDBJ whole genome shotgun (WGS) entry which is preliminary data.</text>
</comment>